<gene>
    <name evidence="2" type="ORF">K443DRAFT_548290</name>
</gene>
<proteinExistence type="predicted"/>
<dbReference type="HOGENOM" id="CLU_2360067_0_0_1"/>
<protein>
    <submittedName>
        <fullName evidence="2">Uncharacterized protein</fullName>
    </submittedName>
</protein>
<evidence type="ECO:0000313" key="3">
    <source>
        <dbReference type="Proteomes" id="UP000054477"/>
    </source>
</evidence>
<feature type="region of interest" description="Disordered" evidence="1">
    <location>
        <begin position="73"/>
        <end position="96"/>
    </location>
</feature>
<evidence type="ECO:0000313" key="2">
    <source>
        <dbReference type="EMBL" id="KIK01821.1"/>
    </source>
</evidence>
<dbReference type="AlphaFoldDB" id="A0A0C9XA15"/>
<dbReference type="Proteomes" id="UP000054477">
    <property type="component" value="Unassembled WGS sequence"/>
</dbReference>
<reference evidence="2 3" key="1">
    <citation type="submission" date="2014-04" db="EMBL/GenBank/DDBJ databases">
        <authorList>
            <consortium name="DOE Joint Genome Institute"/>
            <person name="Kuo A."/>
            <person name="Kohler A."/>
            <person name="Nagy L.G."/>
            <person name="Floudas D."/>
            <person name="Copeland A."/>
            <person name="Barry K.W."/>
            <person name="Cichocki N."/>
            <person name="Veneault-Fourrey C."/>
            <person name="LaButti K."/>
            <person name="Lindquist E.A."/>
            <person name="Lipzen A."/>
            <person name="Lundell T."/>
            <person name="Morin E."/>
            <person name="Murat C."/>
            <person name="Sun H."/>
            <person name="Tunlid A."/>
            <person name="Henrissat B."/>
            <person name="Grigoriev I.V."/>
            <person name="Hibbett D.S."/>
            <person name="Martin F."/>
            <person name="Nordberg H.P."/>
            <person name="Cantor M.N."/>
            <person name="Hua S.X."/>
        </authorList>
    </citation>
    <scope>NUCLEOTIDE SEQUENCE [LARGE SCALE GENOMIC DNA]</scope>
    <source>
        <strain evidence="2 3">LaAM-08-1</strain>
    </source>
</reference>
<organism evidence="2 3">
    <name type="scientific">Laccaria amethystina LaAM-08-1</name>
    <dbReference type="NCBI Taxonomy" id="1095629"/>
    <lineage>
        <taxon>Eukaryota</taxon>
        <taxon>Fungi</taxon>
        <taxon>Dikarya</taxon>
        <taxon>Basidiomycota</taxon>
        <taxon>Agaricomycotina</taxon>
        <taxon>Agaricomycetes</taxon>
        <taxon>Agaricomycetidae</taxon>
        <taxon>Agaricales</taxon>
        <taxon>Agaricineae</taxon>
        <taxon>Hydnangiaceae</taxon>
        <taxon>Laccaria</taxon>
    </lineage>
</organism>
<dbReference type="EMBL" id="KN838601">
    <property type="protein sequence ID" value="KIK01821.1"/>
    <property type="molecule type" value="Genomic_DNA"/>
</dbReference>
<feature type="compositionally biased region" description="Polar residues" evidence="1">
    <location>
        <begin position="74"/>
        <end position="90"/>
    </location>
</feature>
<reference evidence="3" key="2">
    <citation type="submission" date="2015-01" db="EMBL/GenBank/DDBJ databases">
        <title>Evolutionary Origins and Diversification of the Mycorrhizal Mutualists.</title>
        <authorList>
            <consortium name="DOE Joint Genome Institute"/>
            <consortium name="Mycorrhizal Genomics Consortium"/>
            <person name="Kohler A."/>
            <person name="Kuo A."/>
            <person name="Nagy L.G."/>
            <person name="Floudas D."/>
            <person name="Copeland A."/>
            <person name="Barry K.W."/>
            <person name="Cichocki N."/>
            <person name="Veneault-Fourrey C."/>
            <person name="LaButti K."/>
            <person name="Lindquist E.A."/>
            <person name="Lipzen A."/>
            <person name="Lundell T."/>
            <person name="Morin E."/>
            <person name="Murat C."/>
            <person name="Riley R."/>
            <person name="Ohm R."/>
            <person name="Sun H."/>
            <person name="Tunlid A."/>
            <person name="Henrissat B."/>
            <person name="Grigoriev I.V."/>
            <person name="Hibbett D.S."/>
            <person name="Martin F."/>
        </authorList>
    </citation>
    <scope>NUCLEOTIDE SEQUENCE [LARGE SCALE GENOMIC DNA]</scope>
    <source>
        <strain evidence="3">LaAM-08-1</strain>
    </source>
</reference>
<sequence>MAAGRVLQAFPRRTISYTAISVRDDSSLSMKPAMTHMCALSLIHQLLVAIFEKTIPPTATCTSSVLLQPCRADSSGQRQVPGSGHSQVRSLTCHPK</sequence>
<accession>A0A0C9XA15</accession>
<name>A0A0C9XA15_9AGAR</name>
<keyword evidence="3" id="KW-1185">Reference proteome</keyword>
<evidence type="ECO:0000256" key="1">
    <source>
        <dbReference type="SAM" id="MobiDB-lite"/>
    </source>
</evidence>